<keyword evidence="4 6" id="KW-0408">Iron</keyword>
<sequence length="293" mass="31158">MASRSSLTDRGQPPAKATALYARASATFDAKLAQTQALLRQAAALGADAVTQASSLGAEDVVITHLINALQLDIPIFVLETGALHTETLALLERTQAGSRAPVTPYRPETGAVMHFIRSHGQDAMYRSMALRKSCCGIRKLEPLARALAGKSAWITGLRREQSGARADMPLIDLSEVAADGVDGADGADSAAGTAGAAGAGGHRGSAGLTKFIPLAHWTWGDLWHYIATHGVDYNPLHDRFYPSIGCAPCTRAISLGEDLRSGRWWWEQESAKECGLHAKPDTPTVTRQKALP</sequence>
<dbReference type="GO" id="GO:0043866">
    <property type="term" value="F:adenylyl-sulfate reductase (thioredoxin) activity"/>
    <property type="evidence" value="ECO:0007669"/>
    <property type="project" value="UniProtKB-EC"/>
</dbReference>
<evidence type="ECO:0000256" key="2">
    <source>
        <dbReference type="ARBA" id="ARBA00022723"/>
    </source>
</evidence>
<dbReference type="InterPro" id="IPR004511">
    <property type="entry name" value="PAPS/APS_Rdtase"/>
</dbReference>
<organism evidence="8 9">
    <name type="scientific">Verminephrobacter eiseniae (strain EF01-2)</name>
    <dbReference type="NCBI Taxonomy" id="391735"/>
    <lineage>
        <taxon>Bacteria</taxon>
        <taxon>Pseudomonadati</taxon>
        <taxon>Pseudomonadota</taxon>
        <taxon>Betaproteobacteria</taxon>
        <taxon>Burkholderiales</taxon>
        <taxon>Comamonadaceae</taxon>
        <taxon>Verminephrobacter</taxon>
    </lineage>
</organism>
<dbReference type="eggNOG" id="COG0175">
    <property type="taxonomic scope" value="Bacteria"/>
</dbReference>
<dbReference type="PANTHER" id="PTHR46482">
    <property type="entry name" value="5'-ADENYLYLSULFATE REDUCTASE 3, CHLOROPLASTIC"/>
    <property type="match status" value="1"/>
</dbReference>
<feature type="binding site" evidence="6">
    <location>
        <position position="247"/>
    </location>
    <ligand>
        <name>[4Fe-4S] cluster</name>
        <dbReference type="ChEBI" id="CHEBI:49883"/>
    </ligand>
</feature>
<dbReference type="KEGG" id="vei:Veis_4333"/>
<dbReference type="HOGENOM" id="CLU_044089_1_0_4"/>
<evidence type="ECO:0000256" key="4">
    <source>
        <dbReference type="ARBA" id="ARBA00023004"/>
    </source>
</evidence>
<dbReference type="GeneID" id="76462651"/>
<feature type="domain" description="Phosphoadenosine phosphosulphate reductase" evidence="7">
    <location>
        <begin position="51"/>
        <end position="253"/>
    </location>
</feature>
<dbReference type="GO" id="GO:0046872">
    <property type="term" value="F:metal ion binding"/>
    <property type="evidence" value="ECO:0007669"/>
    <property type="project" value="UniProtKB-KW"/>
</dbReference>
<dbReference type="GO" id="GO:0019379">
    <property type="term" value="P:sulfate assimilation, phosphoadenylyl sulfate reduction by phosphoadenylyl-sulfate reductase (thioredoxin)"/>
    <property type="evidence" value="ECO:0007669"/>
    <property type="project" value="UniProtKB-UniRule"/>
</dbReference>
<dbReference type="PANTHER" id="PTHR46482:SF9">
    <property type="entry name" value="5'-ADENYLYLSULFATE REDUCTASE 1, CHLOROPLASTIC"/>
    <property type="match status" value="1"/>
</dbReference>
<keyword evidence="3 6" id="KW-0560">Oxidoreductase</keyword>
<dbReference type="SUPFAM" id="SSF52402">
    <property type="entry name" value="Adenine nucleotide alpha hydrolases-like"/>
    <property type="match status" value="1"/>
</dbReference>
<dbReference type="AlphaFoldDB" id="A1WQX9"/>
<dbReference type="OrthoDB" id="9794018at2"/>
<evidence type="ECO:0000313" key="8">
    <source>
        <dbReference type="EMBL" id="ABM60036.1"/>
    </source>
</evidence>
<dbReference type="Pfam" id="PF01507">
    <property type="entry name" value="PAPS_reduct"/>
    <property type="match status" value="1"/>
</dbReference>
<evidence type="ECO:0000256" key="6">
    <source>
        <dbReference type="HAMAP-Rule" id="MF_00063"/>
    </source>
</evidence>
<accession>A1WQX9</accession>
<dbReference type="GO" id="GO:0070814">
    <property type="term" value="P:hydrogen sulfide biosynthetic process"/>
    <property type="evidence" value="ECO:0007669"/>
    <property type="project" value="UniProtKB-UniRule"/>
</dbReference>
<dbReference type="GO" id="GO:0005737">
    <property type="term" value="C:cytoplasm"/>
    <property type="evidence" value="ECO:0007669"/>
    <property type="project" value="UniProtKB-SubCell"/>
</dbReference>
<dbReference type="EC" id="1.8.4.10" evidence="6"/>
<evidence type="ECO:0000313" key="9">
    <source>
        <dbReference type="Proteomes" id="UP000000374"/>
    </source>
</evidence>
<reference evidence="9" key="1">
    <citation type="submission" date="2006-12" db="EMBL/GenBank/DDBJ databases">
        <title>Complete sequence of chromosome 1 of Verminephrobacter eiseniae EF01-2.</title>
        <authorList>
            <person name="Copeland A."/>
            <person name="Lucas S."/>
            <person name="Lapidus A."/>
            <person name="Barry K."/>
            <person name="Detter J.C."/>
            <person name="Glavina del Rio T."/>
            <person name="Dalin E."/>
            <person name="Tice H."/>
            <person name="Pitluck S."/>
            <person name="Chertkov O."/>
            <person name="Brettin T."/>
            <person name="Bruce D."/>
            <person name="Han C."/>
            <person name="Tapia R."/>
            <person name="Gilna P."/>
            <person name="Schmutz J."/>
            <person name="Larimer F."/>
            <person name="Land M."/>
            <person name="Hauser L."/>
            <person name="Kyrpides N."/>
            <person name="Kim E."/>
            <person name="Stahl D."/>
            <person name="Richardson P."/>
        </authorList>
    </citation>
    <scope>NUCLEOTIDE SEQUENCE [LARGE SCALE GENOMIC DNA]</scope>
    <source>
        <strain evidence="9">EF01-2</strain>
    </source>
</reference>
<proteinExistence type="inferred from homology"/>
<dbReference type="GO" id="GO:0004604">
    <property type="term" value="F:phosphoadenylyl-sulfate reductase (thioredoxin) activity"/>
    <property type="evidence" value="ECO:0007669"/>
    <property type="project" value="UniProtKB-UniRule"/>
</dbReference>
<dbReference type="EMBL" id="CP000542">
    <property type="protein sequence ID" value="ABM60036.1"/>
    <property type="molecule type" value="Genomic_DNA"/>
</dbReference>
<comment type="pathway">
    <text evidence="6">Sulfur metabolism; hydrogen sulfide biosynthesis; sulfite from sulfate.</text>
</comment>
<dbReference type="RefSeq" id="WP_011812022.1">
    <property type="nucleotide sequence ID" value="NC_008786.1"/>
</dbReference>
<comment type="catalytic activity">
    <reaction evidence="6">
        <text>[thioredoxin]-disulfide + sulfite + AMP + 2 H(+) = adenosine 5'-phosphosulfate + [thioredoxin]-dithiol</text>
        <dbReference type="Rhea" id="RHEA:21976"/>
        <dbReference type="Rhea" id="RHEA-COMP:10698"/>
        <dbReference type="Rhea" id="RHEA-COMP:10700"/>
        <dbReference type="ChEBI" id="CHEBI:15378"/>
        <dbReference type="ChEBI" id="CHEBI:17359"/>
        <dbReference type="ChEBI" id="CHEBI:29950"/>
        <dbReference type="ChEBI" id="CHEBI:50058"/>
        <dbReference type="ChEBI" id="CHEBI:58243"/>
        <dbReference type="ChEBI" id="CHEBI:456215"/>
        <dbReference type="EC" id="1.8.4.10"/>
    </reaction>
</comment>
<comment type="similarity">
    <text evidence="1 6">Belongs to the PAPS reductase family. CysH subfamily.</text>
</comment>
<dbReference type="HAMAP" id="MF_00063">
    <property type="entry name" value="CysH"/>
    <property type="match status" value="1"/>
</dbReference>
<dbReference type="Gene3D" id="3.40.50.620">
    <property type="entry name" value="HUPs"/>
    <property type="match status" value="1"/>
</dbReference>
<dbReference type="Proteomes" id="UP000000374">
    <property type="component" value="Chromosome"/>
</dbReference>
<comment type="function">
    <text evidence="6">Catalyzes the formation of sulfite from adenosine 5'-phosphosulfate (APS) using thioredoxin as an electron donor.</text>
</comment>
<dbReference type="STRING" id="391735.Veis_4333"/>
<protein>
    <recommendedName>
        <fullName evidence="6">Adenosine 5'-phosphosulfate reductase</fullName>
        <shortName evidence="6">APS reductase</shortName>
        <ecNumber evidence="6">1.8.4.10</ecNumber>
    </recommendedName>
    <alternativeName>
        <fullName evidence="6">5'-adenylylsulfate reductase</fullName>
    </alternativeName>
    <alternativeName>
        <fullName evidence="6">Thioredoxin-dependent 5'-adenylylsulfate reductase</fullName>
    </alternativeName>
</protein>
<feature type="binding site" evidence="6">
    <location>
        <position position="136"/>
    </location>
    <ligand>
        <name>[4Fe-4S] cluster</name>
        <dbReference type="ChEBI" id="CHEBI:49883"/>
    </ligand>
</feature>
<dbReference type="InterPro" id="IPR014729">
    <property type="entry name" value="Rossmann-like_a/b/a_fold"/>
</dbReference>
<feature type="active site" description="Nucleophile; cysteine thiosulfonate intermediate" evidence="6">
    <location>
        <position position="275"/>
    </location>
</feature>
<dbReference type="NCBIfam" id="NF002537">
    <property type="entry name" value="PRK02090.1"/>
    <property type="match status" value="1"/>
</dbReference>
<keyword evidence="2 6" id="KW-0479">Metal-binding</keyword>
<evidence type="ECO:0000256" key="3">
    <source>
        <dbReference type="ARBA" id="ARBA00023002"/>
    </source>
</evidence>
<feature type="binding site" evidence="6">
    <location>
        <position position="250"/>
    </location>
    <ligand>
        <name>[4Fe-4S] cluster</name>
        <dbReference type="ChEBI" id="CHEBI:49883"/>
    </ligand>
</feature>
<dbReference type="GO" id="GO:0051539">
    <property type="term" value="F:4 iron, 4 sulfur cluster binding"/>
    <property type="evidence" value="ECO:0007669"/>
    <property type="project" value="UniProtKB-UniRule"/>
</dbReference>
<comment type="subcellular location">
    <subcellularLocation>
        <location evidence="6">Cytoplasm</location>
    </subcellularLocation>
</comment>
<evidence type="ECO:0000256" key="5">
    <source>
        <dbReference type="ARBA" id="ARBA00023014"/>
    </source>
</evidence>
<keyword evidence="6" id="KW-0963">Cytoplasm</keyword>
<dbReference type="CDD" id="cd23945">
    <property type="entry name" value="PAPS_reductase"/>
    <property type="match status" value="1"/>
</dbReference>
<comment type="cofactor">
    <cofactor evidence="6">
        <name>[4Fe-4S] cluster</name>
        <dbReference type="ChEBI" id="CHEBI:49883"/>
    </cofactor>
    <text evidence="6">Binds 1 [4Fe-4S] cluster per subunit.</text>
</comment>
<feature type="binding site" evidence="6">
    <location>
        <position position="135"/>
    </location>
    <ligand>
        <name>[4Fe-4S] cluster</name>
        <dbReference type="ChEBI" id="CHEBI:49883"/>
    </ligand>
</feature>
<evidence type="ECO:0000256" key="1">
    <source>
        <dbReference type="ARBA" id="ARBA00009732"/>
    </source>
</evidence>
<keyword evidence="5 6" id="KW-0411">Iron-sulfur</keyword>
<gene>
    <name evidence="6" type="primary">cysH</name>
    <name evidence="8" type="ordered locus">Veis_4333</name>
</gene>
<evidence type="ECO:0000259" key="7">
    <source>
        <dbReference type="Pfam" id="PF01507"/>
    </source>
</evidence>
<name>A1WQX9_VEREI</name>
<dbReference type="PIRSF" id="PIRSF000857">
    <property type="entry name" value="PAPS_reductase"/>
    <property type="match status" value="1"/>
</dbReference>
<keyword evidence="9" id="KW-1185">Reference proteome</keyword>
<dbReference type="InterPro" id="IPR002500">
    <property type="entry name" value="PAPS_reduct_dom"/>
</dbReference>